<dbReference type="OrthoDB" id="3314392at2"/>
<dbReference type="Proteomes" id="UP000294802">
    <property type="component" value="Unassembled WGS sequence"/>
</dbReference>
<evidence type="ECO:0000313" key="3">
    <source>
        <dbReference type="Proteomes" id="UP000294802"/>
    </source>
</evidence>
<feature type="transmembrane region" description="Helical" evidence="1">
    <location>
        <begin position="30"/>
        <end position="52"/>
    </location>
</feature>
<dbReference type="GO" id="GO:0015558">
    <property type="term" value="F:secondary active p-aminobenzoyl-glutamate transmembrane transporter activity"/>
    <property type="evidence" value="ECO:0007669"/>
    <property type="project" value="InterPro"/>
</dbReference>
<dbReference type="EMBL" id="SCWB01000011">
    <property type="protein sequence ID" value="TDM10409.1"/>
    <property type="molecule type" value="Genomic_DNA"/>
</dbReference>
<feature type="transmembrane region" description="Helical" evidence="1">
    <location>
        <begin position="171"/>
        <end position="194"/>
    </location>
</feature>
<feature type="transmembrane region" description="Helical" evidence="1">
    <location>
        <begin position="125"/>
        <end position="141"/>
    </location>
</feature>
<sequence>MSTSKTESKGIMNRFLDVIEKSGNKLPDPVVIFISLCGIILFASFLAGITGLSAKNPADGKVVHAVNLLTPDGFVKILTKAVENFAAFPPLGLVLVVMLGVGLAEKTGYFETVMKSTIEKAPKKIIIPVIILVGILGNSAGDAAPIVLPPIAAMVFIRLGYHPIAGLVMAYAAALGGFSASLLIGMTDALMVAFTEPATKLIDGTVKVNAAMNYYFLSASTVLLLIVAWYITTKITIPRFGSYQDPEASSNSNDDITPQERKAMHLANLSLLLSLLLFAALAIPQNGLLRNAETGSLIENSPLMAGIVPIITLLFLIPGLVYGFVAGTMKSTKQFASMLGESMSTMGPFIVIVFFAAQMLAYFSWSNLGTIIAIKGAEALQGQNGVVLILGIIILSASINMLIGSASAKWAILAPILIPMLMLLGFHPAFTQVIYRVGDSITNPITPMMPYLPLLLSYAQRYQKDVGLGTLIAALMPYSIGFAIFWSILVVIWYLLGIPVGPGGPIHLEG</sequence>
<protein>
    <submittedName>
        <fullName evidence="2">AbgT family transporter</fullName>
    </submittedName>
</protein>
<dbReference type="PANTHER" id="PTHR30282">
    <property type="entry name" value="P-AMINOBENZOYL GLUTAMATE TRANSPORTER"/>
    <property type="match status" value="1"/>
</dbReference>
<keyword evidence="1" id="KW-0472">Membrane</keyword>
<feature type="transmembrane region" description="Helical" evidence="1">
    <location>
        <begin position="85"/>
        <end position="104"/>
    </location>
</feature>
<comment type="caution">
    <text evidence="2">The sequence shown here is derived from an EMBL/GenBank/DDBJ whole genome shotgun (WGS) entry which is preliminary data.</text>
</comment>
<feature type="transmembrane region" description="Helical" evidence="1">
    <location>
        <begin position="385"/>
        <end position="403"/>
    </location>
</feature>
<dbReference type="RefSeq" id="WP_133443991.1">
    <property type="nucleotide sequence ID" value="NZ_SCWB01000011.1"/>
</dbReference>
<evidence type="ECO:0000313" key="2">
    <source>
        <dbReference type="EMBL" id="TDM10409.1"/>
    </source>
</evidence>
<feature type="transmembrane region" description="Helical" evidence="1">
    <location>
        <begin position="410"/>
        <end position="435"/>
    </location>
</feature>
<organism evidence="2 3">
    <name type="scientific">Macrococcus lamae</name>
    <dbReference type="NCBI Taxonomy" id="198484"/>
    <lineage>
        <taxon>Bacteria</taxon>
        <taxon>Bacillati</taxon>
        <taxon>Bacillota</taxon>
        <taxon>Bacilli</taxon>
        <taxon>Bacillales</taxon>
        <taxon>Staphylococcaceae</taxon>
        <taxon>Macrococcus</taxon>
    </lineage>
</organism>
<dbReference type="InterPro" id="IPR004697">
    <property type="entry name" value="AbgT"/>
</dbReference>
<feature type="transmembrane region" description="Helical" evidence="1">
    <location>
        <begin position="346"/>
        <end position="365"/>
    </location>
</feature>
<name>A0A4R6BU68_9STAP</name>
<dbReference type="GO" id="GO:1902604">
    <property type="term" value="P:p-aminobenzoyl-glutamate transmembrane transport"/>
    <property type="evidence" value="ECO:0007669"/>
    <property type="project" value="InterPro"/>
</dbReference>
<feature type="transmembrane region" description="Helical" evidence="1">
    <location>
        <begin position="471"/>
        <end position="496"/>
    </location>
</feature>
<gene>
    <name evidence="2" type="ORF">ERX29_07000</name>
</gene>
<keyword evidence="3" id="KW-1185">Reference proteome</keyword>
<dbReference type="AlphaFoldDB" id="A0A4R6BU68"/>
<keyword evidence="1" id="KW-1133">Transmembrane helix</keyword>
<accession>A0A4R6BU68</accession>
<dbReference type="Pfam" id="PF03806">
    <property type="entry name" value="ABG_transport"/>
    <property type="match status" value="1"/>
</dbReference>
<evidence type="ECO:0000256" key="1">
    <source>
        <dbReference type="SAM" id="Phobius"/>
    </source>
</evidence>
<keyword evidence="1" id="KW-0812">Transmembrane</keyword>
<feature type="transmembrane region" description="Helical" evidence="1">
    <location>
        <begin position="303"/>
        <end position="325"/>
    </location>
</feature>
<feature type="transmembrane region" description="Helical" evidence="1">
    <location>
        <begin position="214"/>
        <end position="232"/>
    </location>
</feature>
<dbReference type="PANTHER" id="PTHR30282:SF0">
    <property type="entry name" value="P-AMINOBENZOYL-GLUTAMATE TRANSPORT PROTEIN"/>
    <property type="match status" value="1"/>
</dbReference>
<reference evidence="2 3" key="1">
    <citation type="submission" date="2019-01" db="EMBL/GenBank/DDBJ databases">
        <title>Draft genome sequences of the type strains of six Macrococcus species.</title>
        <authorList>
            <person name="Mazhar S."/>
            <person name="Altermann E."/>
            <person name="Hill C."/>
            <person name="Mcauliffe O."/>
        </authorList>
    </citation>
    <scope>NUCLEOTIDE SEQUENCE [LARGE SCALE GENOMIC DNA]</scope>
    <source>
        <strain evidence="2 3">CCM4815</strain>
    </source>
</reference>
<proteinExistence type="predicted"/>
<feature type="transmembrane region" description="Helical" evidence="1">
    <location>
        <begin position="266"/>
        <end position="283"/>
    </location>
</feature>